<name>A0A1G6SSL7_9PSEU</name>
<proteinExistence type="predicted"/>
<evidence type="ECO:0000313" key="2">
    <source>
        <dbReference type="Proteomes" id="UP000199494"/>
    </source>
</evidence>
<reference evidence="1 2" key="1">
    <citation type="submission" date="2016-10" db="EMBL/GenBank/DDBJ databases">
        <authorList>
            <person name="de Groot N.N."/>
        </authorList>
    </citation>
    <scope>NUCLEOTIDE SEQUENCE [LARGE SCALE GENOMIC DNA]</scope>
    <source>
        <strain evidence="1 2">CGMCC 4.5506</strain>
    </source>
</reference>
<organism evidence="1 2">
    <name type="scientific">Prauserella marina</name>
    <dbReference type="NCBI Taxonomy" id="530584"/>
    <lineage>
        <taxon>Bacteria</taxon>
        <taxon>Bacillati</taxon>
        <taxon>Actinomycetota</taxon>
        <taxon>Actinomycetes</taxon>
        <taxon>Pseudonocardiales</taxon>
        <taxon>Pseudonocardiaceae</taxon>
        <taxon>Prauserella</taxon>
    </lineage>
</organism>
<protein>
    <submittedName>
        <fullName evidence="1">Uncharacterized protein</fullName>
    </submittedName>
</protein>
<sequence length="45" mass="4590">MILAGVAMLIVGLGATVLAVWGGALSVDLGEEHEDDLVDNKSPRG</sequence>
<dbReference type="Proteomes" id="UP000199494">
    <property type="component" value="Unassembled WGS sequence"/>
</dbReference>
<dbReference type="EMBL" id="FMZE01000006">
    <property type="protein sequence ID" value="SDD19217.1"/>
    <property type="molecule type" value="Genomic_DNA"/>
</dbReference>
<dbReference type="RefSeq" id="WP_170140109.1">
    <property type="nucleotide sequence ID" value="NZ_CP016353.1"/>
</dbReference>
<dbReference type="AlphaFoldDB" id="A0A1G6SSL7"/>
<gene>
    <name evidence="1" type="ORF">SAMN05421630_106328</name>
</gene>
<accession>A0A1G6SSL7</accession>
<keyword evidence="2" id="KW-1185">Reference proteome</keyword>
<evidence type="ECO:0000313" key="1">
    <source>
        <dbReference type="EMBL" id="SDD19217.1"/>
    </source>
</evidence>